<evidence type="ECO:0000259" key="1">
    <source>
        <dbReference type="PROSITE" id="PS51186"/>
    </source>
</evidence>
<dbReference type="InterPro" id="IPR000182">
    <property type="entry name" value="GNAT_dom"/>
</dbReference>
<name>A0A6J7ITF9_9ZZZZ</name>
<dbReference type="PROSITE" id="PS51186">
    <property type="entry name" value="GNAT"/>
    <property type="match status" value="1"/>
</dbReference>
<dbReference type="EMBL" id="CAEZYR010000006">
    <property type="protein sequence ID" value="CAB4728229.1"/>
    <property type="molecule type" value="Genomic_DNA"/>
</dbReference>
<reference evidence="5" key="1">
    <citation type="submission" date="2020-05" db="EMBL/GenBank/DDBJ databases">
        <authorList>
            <person name="Chiriac C."/>
            <person name="Salcher M."/>
            <person name="Ghai R."/>
            <person name="Kavagutti S V."/>
        </authorList>
    </citation>
    <scope>NUCLEOTIDE SEQUENCE</scope>
</reference>
<dbReference type="PROSITE" id="PS51729">
    <property type="entry name" value="GNAT_YJDJ"/>
    <property type="match status" value="1"/>
</dbReference>
<dbReference type="EMBL" id="CAFBOS010000053">
    <property type="protein sequence ID" value="CAB4992340.1"/>
    <property type="molecule type" value="Genomic_DNA"/>
</dbReference>
<accession>A0A6J7ITF9</accession>
<dbReference type="PANTHER" id="PTHR31435:SF10">
    <property type="entry name" value="BSR4717 PROTEIN"/>
    <property type="match status" value="1"/>
</dbReference>
<evidence type="ECO:0000313" key="5">
    <source>
        <dbReference type="EMBL" id="CAB4934149.1"/>
    </source>
</evidence>
<evidence type="ECO:0000313" key="6">
    <source>
        <dbReference type="EMBL" id="CAB4992340.1"/>
    </source>
</evidence>
<evidence type="ECO:0000313" key="3">
    <source>
        <dbReference type="EMBL" id="CAB4728229.1"/>
    </source>
</evidence>
<feature type="domain" description="N-acetyltransferase" evidence="1">
    <location>
        <begin position="1"/>
        <end position="93"/>
    </location>
</feature>
<feature type="domain" description="N-acetyltransferase" evidence="2">
    <location>
        <begin position="6"/>
        <end position="92"/>
    </location>
</feature>
<dbReference type="Pfam" id="PF14542">
    <property type="entry name" value="Acetyltransf_CG"/>
    <property type="match status" value="1"/>
</dbReference>
<dbReference type="EMBL" id="CAFBMH010000163">
    <property type="protein sequence ID" value="CAB4934149.1"/>
    <property type="molecule type" value="Genomic_DNA"/>
</dbReference>
<evidence type="ECO:0000259" key="2">
    <source>
        <dbReference type="PROSITE" id="PS51729"/>
    </source>
</evidence>
<dbReference type="SUPFAM" id="SSF55729">
    <property type="entry name" value="Acyl-CoA N-acyltransferases (Nat)"/>
    <property type="match status" value="1"/>
</dbReference>
<dbReference type="AlphaFoldDB" id="A0A6J7ITF9"/>
<protein>
    <submittedName>
        <fullName evidence="5">Unannotated protein</fullName>
    </submittedName>
</protein>
<dbReference type="InterPro" id="IPR045057">
    <property type="entry name" value="Gcn5-rel_NAT"/>
</dbReference>
<dbReference type="PANTHER" id="PTHR31435">
    <property type="entry name" value="PROTEIN NATD1"/>
    <property type="match status" value="1"/>
</dbReference>
<dbReference type="GO" id="GO:0016747">
    <property type="term" value="F:acyltransferase activity, transferring groups other than amino-acyl groups"/>
    <property type="evidence" value="ECO:0007669"/>
    <property type="project" value="InterPro"/>
</dbReference>
<evidence type="ECO:0000313" key="4">
    <source>
        <dbReference type="EMBL" id="CAB4836550.1"/>
    </source>
</evidence>
<sequence length="93" mass="10392">MTTTVRDNVDLHRYEIIIDDNVVGIADYSVQGDTIVLPHTVIDPAHRGQGLAAQLVRGALDDIRARGLTVDARCWYVAEFIESHVEYADLTNR</sequence>
<dbReference type="InterPro" id="IPR031165">
    <property type="entry name" value="GNAT_YJDJ"/>
</dbReference>
<dbReference type="CDD" id="cd04301">
    <property type="entry name" value="NAT_SF"/>
    <property type="match status" value="1"/>
</dbReference>
<dbReference type="EMBL" id="CAFABA010000193">
    <property type="protein sequence ID" value="CAB4836550.1"/>
    <property type="molecule type" value="Genomic_DNA"/>
</dbReference>
<organism evidence="5">
    <name type="scientific">freshwater metagenome</name>
    <dbReference type="NCBI Taxonomy" id="449393"/>
    <lineage>
        <taxon>unclassified sequences</taxon>
        <taxon>metagenomes</taxon>
        <taxon>ecological metagenomes</taxon>
    </lineage>
</organism>
<proteinExistence type="predicted"/>
<dbReference type="InterPro" id="IPR016181">
    <property type="entry name" value="Acyl_CoA_acyltransferase"/>
</dbReference>
<gene>
    <name evidence="3" type="ORF">UFOPK2754_00299</name>
    <name evidence="4" type="ORF">UFOPK3139_02994</name>
    <name evidence="5" type="ORF">UFOPK3543_02847</name>
    <name evidence="6" type="ORF">UFOPK3967_01089</name>
</gene>
<dbReference type="Gene3D" id="3.40.630.30">
    <property type="match status" value="1"/>
</dbReference>